<sequence length="392" mass="42976">MHRRATRRSAVYRPQRTRSRARPRPSRTPEVWPERPATGWDLDLTGPQTRDELRAAGVSRRQLEADYIACAPGRFIPASSIPNRPGPPTTSADPLNLADPANPLNLADPANPLNPLNPATPPNPAAAIPLEVRTRAYWLRHPTWIACSWSAARLWGLRWFCDSMPPCFLTPTTRARPADLTRPLLLSTDRGSPALIDGWSVDVDPAVPSLRVIAPRIACAQLIHSASSGSHAWWTPPAPGLTPREVRVAQVGDAVCRWWGLTASGFSTLCSDIMAARDRRAVEALCDWGADSPPETVVRLACRGLAAGMVTQYELVVDGELVSVADLAWPSQRVLVFYDGAHHGGTDQWLADARRSSDLSASGWVVLRLTRRDLRNPVGIRRMVARALGVRE</sequence>
<evidence type="ECO:0000256" key="1">
    <source>
        <dbReference type="SAM" id="MobiDB-lite"/>
    </source>
</evidence>
<feature type="region of interest" description="Disordered" evidence="1">
    <location>
        <begin position="78"/>
        <end position="120"/>
    </location>
</feature>
<comment type="caution">
    <text evidence="2">The sequence shown here is derived from an EMBL/GenBank/DDBJ whole genome shotgun (WGS) entry which is preliminary data.</text>
</comment>
<feature type="region of interest" description="Disordered" evidence="1">
    <location>
        <begin position="1"/>
        <end position="46"/>
    </location>
</feature>
<dbReference type="InterPro" id="IPR011335">
    <property type="entry name" value="Restrct_endonuc-II-like"/>
</dbReference>
<gene>
    <name evidence="2" type="ORF">FHU32_001336</name>
</gene>
<feature type="compositionally biased region" description="Low complexity" evidence="1">
    <location>
        <begin position="92"/>
        <end position="117"/>
    </location>
</feature>
<dbReference type="Gene3D" id="3.40.960.10">
    <property type="entry name" value="VSR Endonuclease"/>
    <property type="match status" value="1"/>
</dbReference>
<dbReference type="EMBL" id="JACHWT010000005">
    <property type="protein sequence ID" value="MBB3116109.1"/>
    <property type="molecule type" value="Genomic_DNA"/>
</dbReference>
<protein>
    <recommendedName>
        <fullName evidence="4">DUF559 domain-containing protein</fullName>
    </recommendedName>
</protein>
<evidence type="ECO:0000313" key="2">
    <source>
        <dbReference type="EMBL" id="MBB3116109.1"/>
    </source>
</evidence>
<name>A0A8H9YCH1_9CORY</name>
<feature type="compositionally biased region" description="Basic residues" evidence="1">
    <location>
        <begin position="15"/>
        <end position="25"/>
    </location>
</feature>
<reference evidence="2" key="1">
    <citation type="submission" date="2020-08" db="EMBL/GenBank/DDBJ databases">
        <title>Sequencing the genomes of 1000 actinobacteria strains.</title>
        <authorList>
            <person name="Klenk H.-P."/>
        </authorList>
    </citation>
    <scope>NUCLEOTIDE SEQUENCE</scope>
    <source>
        <strain evidence="2">DSM 20582</strain>
    </source>
</reference>
<accession>A0A8H9YCH1</accession>
<proteinExistence type="predicted"/>
<organism evidence="2 3">
    <name type="scientific">Corynebacterium bovis DSM 20582 = CIP 54.80</name>
    <dbReference type="NCBI Taxonomy" id="927655"/>
    <lineage>
        <taxon>Bacteria</taxon>
        <taxon>Bacillati</taxon>
        <taxon>Actinomycetota</taxon>
        <taxon>Actinomycetes</taxon>
        <taxon>Mycobacteriales</taxon>
        <taxon>Corynebacteriaceae</taxon>
        <taxon>Corynebacterium</taxon>
    </lineage>
</organism>
<dbReference type="Proteomes" id="UP000612712">
    <property type="component" value="Unassembled WGS sequence"/>
</dbReference>
<evidence type="ECO:0000313" key="3">
    <source>
        <dbReference type="Proteomes" id="UP000612712"/>
    </source>
</evidence>
<dbReference type="AlphaFoldDB" id="A0A8H9YCH1"/>
<dbReference type="SUPFAM" id="SSF52980">
    <property type="entry name" value="Restriction endonuclease-like"/>
    <property type="match status" value="1"/>
</dbReference>
<dbReference type="RefSeq" id="WP_139016742.1">
    <property type="nucleotide sequence ID" value="NZ_AENJ01000440.1"/>
</dbReference>
<evidence type="ECO:0008006" key="4">
    <source>
        <dbReference type="Google" id="ProtNLM"/>
    </source>
</evidence>